<dbReference type="EMBL" id="KT381879">
    <property type="protein sequence ID" value="ALF01677.1"/>
    <property type="molecule type" value="Genomic_DNA"/>
</dbReference>
<evidence type="ECO:0000313" key="2">
    <source>
        <dbReference type="Proteomes" id="UP000204057"/>
    </source>
</evidence>
<gene>
    <name evidence="1" type="ORF">CPT_Percy43</name>
</gene>
<sequence>MAIDPRSSYQGRAPRADLRVNGVNPVNRVVTSAPQSDYGGVGIPDFLAQLVEPALERKQRELIYKGFTEQAAKRAEGGVLDDEGSPISNIFGPSYYQEGAAMYEAQTRIQEQQAGWLGEMDTLKLMKPDELAKKLADDGDKLMTGNPWADKIIQQGLMNTMGPMIDQVTRARVAHQQQEAVDKQVNAIDLAATNLQTLGSNVSLYSTGDDGATQAYAAAEKSFLGLMAKPPGQTDESFRKSINTSLRMALDKGNLHAFELLKSTGILGAMEAKDAEAIERMYDSKARAAMNEAAVNTPGVMQRLLSIEILTQKNKDGKFSAGSADKAMTLLKEANEGVKAVTGSKTDMFTLEDFVRVGGNVVAAQFEAQRREQAKWESRMEQDERDRLKAQGYADSAKLAAATGGLGEAVKIGATTADVADLYIRNQIRAGNLGQAYLNFKTDKFVSQQAVKEIAAGLENSLGKGYTNDVDSKLKLFNSMVDQGSIGMAQAYYGTEMSARMAQMSRAIDGGATPQQAYEAVMADKYMGTRLQLDPAIRKEAGVLLDREVKDSMPGWASGLQAWPESTKRTVKQVITEDFAIGYKNYGRDPKSIAAGAYEAAVASGRLEVLGGFAIVSPSKREPLAAALKVPAKTLDRAMFELADERFKAAGYGKGAANGEYSVIRAPNNNVVIIGHDPDKGTEKVITMRPDELKRRAEEVARKSISHGIGLTLPRISIERTQASKTDPGFAIVTH</sequence>
<dbReference type="RefSeq" id="YP_009225275.1">
    <property type="nucleotide sequence ID" value="NC_029092.1"/>
</dbReference>
<keyword evidence="2" id="KW-1185">Reference proteome</keyword>
<dbReference type="Proteomes" id="UP000204057">
    <property type="component" value="Segment"/>
</dbReference>
<proteinExistence type="predicted"/>
<reference evidence="1 2" key="1">
    <citation type="journal article" date="2015" name="Genome Announc.">
        <title>Complete Genome Sequence of Caulobacter crescentus Podophage Percy.</title>
        <authorList>
            <person name="Lerma R.A."/>
            <person name="Tidwell T.J."/>
            <person name="Cahill J.L."/>
            <person name="Rasche E.S."/>
            <person name="Kuty Everett G.F."/>
        </authorList>
    </citation>
    <scope>NUCLEOTIDE SEQUENCE [LARGE SCALE GENOMIC DNA]</scope>
</reference>
<protein>
    <submittedName>
        <fullName evidence="1">Internal virion protein</fullName>
    </submittedName>
</protein>
<accession>A0A0M4R456</accession>
<organism evidence="1 2">
    <name type="scientific">Caulobacter phage Percy</name>
    <dbReference type="NCBI Taxonomy" id="1701809"/>
    <lineage>
        <taxon>Viruses</taxon>
        <taxon>Duplodnaviria</taxon>
        <taxon>Heunggongvirae</taxon>
        <taxon>Uroviricota</taxon>
        <taxon>Caudoviricetes</taxon>
        <taxon>Autographivirales</taxon>
        <taxon>Autonotataviridae</taxon>
        <taxon>Percyvirus</taxon>
        <taxon>Percyvirus percy</taxon>
    </lineage>
</organism>
<dbReference type="GeneID" id="26796270"/>
<evidence type="ECO:0000313" key="1">
    <source>
        <dbReference type="EMBL" id="ALF01677.1"/>
    </source>
</evidence>
<name>A0A0M4R456_9CAUD</name>
<dbReference type="KEGG" id="vg:26796270"/>